<comment type="caution">
    <text evidence="2">The sequence shown here is derived from an EMBL/GenBank/DDBJ whole genome shotgun (WGS) entry which is preliminary data.</text>
</comment>
<feature type="transmembrane region" description="Helical" evidence="1">
    <location>
        <begin position="37"/>
        <end position="56"/>
    </location>
</feature>
<dbReference type="RefSeq" id="WP_308731148.1">
    <property type="nucleotide sequence ID" value="NZ_JAJEQN010000005.1"/>
</dbReference>
<gene>
    <name evidence="2" type="ORF">LKD48_03045</name>
</gene>
<feature type="transmembrane region" description="Helical" evidence="1">
    <location>
        <begin position="12"/>
        <end position="31"/>
    </location>
</feature>
<sequence length="94" mass="10435">MEHRRKRWGFALTEIFMSLLIVISAVILVLDWKHYEYFFIIAFAAAALLFLARGIRTIGEGKSHLAGGILYLIGATFMVSFLTASILTILGGSL</sequence>
<evidence type="ECO:0000256" key="1">
    <source>
        <dbReference type="SAM" id="Phobius"/>
    </source>
</evidence>
<keyword evidence="1" id="KW-1133">Transmembrane helix</keyword>
<protein>
    <submittedName>
        <fullName evidence="2">Uncharacterized protein</fullName>
    </submittedName>
</protein>
<dbReference type="Proteomes" id="UP001198200">
    <property type="component" value="Unassembled WGS sequence"/>
</dbReference>
<keyword evidence="1" id="KW-0812">Transmembrane</keyword>
<evidence type="ECO:0000313" key="3">
    <source>
        <dbReference type="Proteomes" id="UP001198200"/>
    </source>
</evidence>
<dbReference type="EMBL" id="JAJEQN010000005">
    <property type="protein sequence ID" value="MCC2220626.1"/>
    <property type="molecule type" value="Genomic_DNA"/>
</dbReference>
<feature type="transmembrane region" description="Helical" evidence="1">
    <location>
        <begin position="68"/>
        <end position="90"/>
    </location>
</feature>
<dbReference type="AlphaFoldDB" id="A0AAE3E3A8"/>
<accession>A0AAE3E3A8</accession>
<keyword evidence="3" id="KW-1185">Reference proteome</keyword>
<name>A0AAE3E3A8_9FIRM</name>
<organism evidence="2 3">
    <name type="scientific">Anthropogastromicrobium aceti</name>
    <dbReference type="NCBI Taxonomy" id="2981768"/>
    <lineage>
        <taxon>Bacteria</taxon>
        <taxon>Bacillati</taxon>
        <taxon>Bacillota</taxon>
        <taxon>Clostridia</taxon>
        <taxon>Lachnospirales</taxon>
        <taxon>Lachnospiraceae</taxon>
        <taxon>Anthropogastromicrobium</taxon>
    </lineage>
</organism>
<proteinExistence type="predicted"/>
<evidence type="ECO:0000313" key="2">
    <source>
        <dbReference type="EMBL" id="MCC2220626.1"/>
    </source>
</evidence>
<reference evidence="2 3" key="1">
    <citation type="submission" date="2021-10" db="EMBL/GenBank/DDBJ databases">
        <title>Anaerobic single-cell dispensing facilitates the cultivation of human gut bacteria.</title>
        <authorList>
            <person name="Afrizal A."/>
        </authorList>
    </citation>
    <scope>NUCLEOTIDE SEQUENCE [LARGE SCALE GENOMIC DNA]</scope>
    <source>
        <strain evidence="2 3">CLA-AA-H224</strain>
    </source>
</reference>
<keyword evidence="1" id="KW-0472">Membrane</keyword>